<gene>
    <name evidence="2" type="ORF">BOH73_23585</name>
</gene>
<feature type="compositionally biased region" description="Polar residues" evidence="1">
    <location>
        <begin position="138"/>
        <end position="150"/>
    </location>
</feature>
<dbReference type="RefSeq" id="WP_139272390.1">
    <property type="nucleotide sequence ID" value="NZ_MPJC01000045.1"/>
</dbReference>
<evidence type="ECO:0000313" key="3">
    <source>
        <dbReference type="Proteomes" id="UP000186677"/>
    </source>
</evidence>
<comment type="caution">
    <text evidence="2">The sequence shown here is derived from an EMBL/GenBank/DDBJ whole genome shotgun (WGS) entry which is preliminary data.</text>
</comment>
<dbReference type="InterPro" id="IPR050708">
    <property type="entry name" value="T6SS_VgrG/RHS"/>
</dbReference>
<feature type="region of interest" description="Disordered" evidence="1">
    <location>
        <begin position="135"/>
        <end position="159"/>
    </location>
</feature>
<accession>A0ABX3E0Y6</accession>
<feature type="non-terminal residue" evidence="2">
    <location>
        <position position="329"/>
    </location>
</feature>
<evidence type="ECO:0008006" key="4">
    <source>
        <dbReference type="Google" id="ProtNLM"/>
    </source>
</evidence>
<dbReference type="Proteomes" id="UP000186677">
    <property type="component" value="Unassembled WGS sequence"/>
</dbReference>
<sequence length="329" mass="36943">IKRTYAEGHDGELPATVSITHPSLGSNEVLLGERKYDGLGRLVWEKIGQSVSEWQYAEGQIHAHTQTLPDGTQVLTERQPELGGALLSMHAPGISVFNKYDPLSGRLLEAQGNLGLQKDHWSPSGQLTRADYAWQGDQPRSQQQTATPSGKVTRLTDADGAEQRCQYDKFGRLSTQQGPDVTVTITYDAASRIHQQRTQSRDGSRDMTVTLGYDSLGRPARRTTETHTPSAQHVEVQTQQWRKDGKLTQRELTRDGVLVRRETFDYDIRGRMIAQRLVGEELPEDAHGKTYREQHFEYDALDNVRRLETVLADANANNVTTFTYNPSDL</sequence>
<dbReference type="Gene3D" id="2.180.10.10">
    <property type="entry name" value="RHS repeat-associated core"/>
    <property type="match status" value="1"/>
</dbReference>
<reference evidence="2 3" key="1">
    <citation type="submission" date="2016-11" db="EMBL/GenBank/DDBJ databases">
        <title>Draft genome of Pseudomonas versuta A4R1.5.</title>
        <authorList>
            <person name="See-Too W.-S."/>
        </authorList>
    </citation>
    <scope>NUCLEOTIDE SEQUENCE [LARGE SCALE GENOMIC DNA]</scope>
    <source>
        <strain evidence="2 3">A4R1.5</strain>
    </source>
</reference>
<dbReference type="PANTHER" id="PTHR32305">
    <property type="match status" value="1"/>
</dbReference>
<dbReference type="NCBIfam" id="TIGR01643">
    <property type="entry name" value="YD_repeat_2x"/>
    <property type="match status" value="1"/>
</dbReference>
<protein>
    <recommendedName>
        <fullName evidence="4">Sugar-binding protein</fullName>
    </recommendedName>
</protein>
<feature type="non-terminal residue" evidence="2">
    <location>
        <position position="1"/>
    </location>
</feature>
<keyword evidence="3" id="KW-1185">Reference proteome</keyword>
<dbReference type="InterPro" id="IPR006530">
    <property type="entry name" value="YD"/>
</dbReference>
<name>A0ABX3E0Y6_9PSED</name>
<organism evidence="2 3">
    <name type="scientific">Pseudomonas versuta</name>
    <dbReference type="NCBI Taxonomy" id="1788301"/>
    <lineage>
        <taxon>Bacteria</taxon>
        <taxon>Pseudomonadati</taxon>
        <taxon>Pseudomonadota</taxon>
        <taxon>Gammaproteobacteria</taxon>
        <taxon>Pseudomonadales</taxon>
        <taxon>Pseudomonadaceae</taxon>
        <taxon>Pseudomonas</taxon>
    </lineage>
</organism>
<evidence type="ECO:0000256" key="1">
    <source>
        <dbReference type="SAM" id="MobiDB-lite"/>
    </source>
</evidence>
<dbReference type="PANTHER" id="PTHR32305:SF15">
    <property type="entry name" value="PROTEIN RHSA-RELATED"/>
    <property type="match status" value="1"/>
</dbReference>
<proteinExistence type="predicted"/>
<evidence type="ECO:0000313" key="2">
    <source>
        <dbReference type="EMBL" id="OKA17161.1"/>
    </source>
</evidence>
<dbReference type="EMBL" id="MPJC01000045">
    <property type="protein sequence ID" value="OKA17161.1"/>
    <property type="molecule type" value="Genomic_DNA"/>
</dbReference>